<dbReference type="RefSeq" id="WP_397612573.1">
    <property type="nucleotide sequence ID" value="NZ_JBIRRB010000003.1"/>
</dbReference>
<proteinExistence type="predicted"/>
<reference evidence="2 3" key="1">
    <citation type="submission" date="2024-10" db="EMBL/GenBank/DDBJ databases">
        <title>The Natural Products Discovery Center: Release of the First 8490 Sequenced Strains for Exploring Actinobacteria Biosynthetic Diversity.</title>
        <authorList>
            <person name="Kalkreuter E."/>
            <person name="Kautsar S.A."/>
            <person name="Yang D."/>
            <person name="Bader C.D."/>
            <person name="Teijaro C.N."/>
            <person name="Fluegel L."/>
            <person name="Davis C.M."/>
            <person name="Simpson J.R."/>
            <person name="Lauterbach L."/>
            <person name="Steele A.D."/>
            <person name="Gui C."/>
            <person name="Meng S."/>
            <person name="Li G."/>
            <person name="Viehrig K."/>
            <person name="Ye F."/>
            <person name="Su P."/>
            <person name="Kiefer A.F."/>
            <person name="Nichols A."/>
            <person name="Cepeda A.J."/>
            <person name="Yan W."/>
            <person name="Fan B."/>
            <person name="Jiang Y."/>
            <person name="Adhikari A."/>
            <person name="Zheng C.-J."/>
            <person name="Schuster L."/>
            <person name="Cowan T.M."/>
            <person name="Smanski M.J."/>
            <person name="Chevrette M.G."/>
            <person name="De Carvalho L.P.S."/>
            <person name="Shen B."/>
        </authorList>
    </citation>
    <scope>NUCLEOTIDE SEQUENCE [LARGE SCALE GENOMIC DNA]</scope>
    <source>
        <strain evidence="2 3">NPDC020979</strain>
    </source>
</reference>
<feature type="compositionally biased region" description="Basic and acidic residues" evidence="1">
    <location>
        <begin position="821"/>
        <end position="830"/>
    </location>
</feature>
<gene>
    <name evidence="2" type="ORF">ACH4TF_09335</name>
</gene>
<sequence>MIDPSKIPTYTGNLEQLETHAASLKKTAGNIRTTGKDVHNAFQALDPVYNGPEEKELFNSTIPVRDKADDFAKKLESVGGALQSFATEAKPLVDKMDRLRKEAEAFVAANKGDDDWQKDQKKIDQNARMVSEVGTTWVAFQGVERDAANKITALVGGTKFVVDDGSHKAGMYGFKESDVKDAEETPWGTVDKREYTGWRAAWEWTKDNVGGALKGFFVDGVWGTIKGLGSMINVFDWDNFKKTWSGIGDVFGGVSAYLMTPYDWAMDKMFGPVDHSDTDKQKAALRNFGKSLVAWDEWGKDPSRAVGTVLFNGLTLGAGSFLKLGKMGEMGQAGKLSAGAKVAGALGKAGVLADPMSYLGKAAGVTKLKVGDFMEGLKAGRAGVDDLGRNMPTGTGAHPTATPSTPAAHPSGTPSTPSQHGLPYTDSKGNPRVVHGDGTIRDPQGNIVPNTKAIEEPHKSDLPNTTHEHETVPSKEKVLEGAGGPGHVADHPTGGGSGSHGSSGGSGTHGAGSGGSHTPPGNGGGHGPSDPGSGSGAGKGAGHEGGSGTGAGHDGNAGAGKGTGHEPGSGKDAGHDSGSGAGKGAGHDSGSGTGAGHDGNAGSDKGAGHESGSGTGKGAGHEGGSGTGAGHDGNAGSGKGAGHDSGSGTGKDAGHEGGGSAKDTGTDTGHDSGSGKGAGAGHGTGSGHDAGHGGTGTGTGVGHGGTGSGADSGAGHDGGSGHDAGGSGHDGGGSGHDAGGSGHDGGGSGHDGGGSGSGSGDHTPPGTYKPGHGEEVPNLKRHDNNFSDTHNHKGQRKSYLNEDGDLVPANPDGDASIVDHIVGREPKKSESPYTSTSEDGANAKDYGGQKISIDLPRLVDDIAKGKVKGVEVYSPKEVEAAIQQSADKIAGRPIDISVPPNTPHPEIDEMAQKIAKDLGLGKAKTKSLAQRMKDMMHTRRDSEWLIKGIVPHDYITGP</sequence>
<name>A0ABW7SZJ8_9ACTN</name>
<dbReference type="Proteomes" id="UP001611162">
    <property type="component" value="Unassembled WGS sequence"/>
</dbReference>
<evidence type="ECO:0000256" key="1">
    <source>
        <dbReference type="SAM" id="MobiDB-lite"/>
    </source>
</evidence>
<feature type="compositionally biased region" description="Gly residues" evidence="1">
    <location>
        <begin position="577"/>
        <end position="599"/>
    </location>
</feature>
<evidence type="ECO:0008006" key="4">
    <source>
        <dbReference type="Google" id="ProtNLM"/>
    </source>
</evidence>
<feature type="compositionally biased region" description="Low complexity" evidence="1">
    <location>
        <begin position="392"/>
        <end position="418"/>
    </location>
</feature>
<keyword evidence="3" id="KW-1185">Reference proteome</keyword>
<evidence type="ECO:0000313" key="3">
    <source>
        <dbReference type="Proteomes" id="UP001611162"/>
    </source>
</evidence>
<organism evidence="2 3">
    <name type="scientific">Streptomyces abikoensis</name>
    <dbReference type="NCBI Taxonomy" id="97398"/>
    <lineage>
        <taxon>Bacteria</taxon>
        <taxon>Bacillati</taxon>
        <taxon>Actinomycetota</taxon>
        <taxon>Actinomycetes</taxon>
        <taxon>Kitasatosporales</taxon>
        <taxon>Streptomycetaceae</taxon>
        <taxon>Streptomyces</taxon>
    </lineage>
</organism>
<feature type="compositionally biased region" description="Basic and acidic residues" evidence="1">
    <location>
        <begin position="771"/>
        <end position="791"/>
    </location>
</feature>
<feature type="compositionally biased region" description="Basic and acidic residues" evidence="1">
    <location>
        <begin position="453"/>
        <end position="479"/>
    </location>
</feature>
<feature type="compositionally biased region" description="Gly residues" evidence="1">
    <location>
        <begin position="672"/>
        <end position="759"/>
    </location>
</feature>
<accession>A0ABW7SZJ8</accession>
<evidence type="ECO:0000313" key="2">
    <source>
        <dbReference type="EMBL" id="MFI0910650.1"/>
    </source>
</evidence>
<comment type="caution">
    <text evidence="2">The sequence shown here is derived from an EMBL/GenBank/DDBJ whole genome shotgun (WGS) entry which is preliminary data.</text>
</comment>
<feature type="region of interest" description="Disordered" evidence="1">
    <location>
        <begin position="383"/>
        <end position="847"/>
    </location>
</feature>
<dbReference type="EMBL" id="JBIRRB010000003">
    <property type="protein sequence ID" value="MFI0910650.1"/>
    <property type="molecule type" value="Genomic_DNA"/>
</dbReference>
<feature type="compositionally biased region" description="Gly residues" evidence="1">
    <location>
        <begin position="609"/>
        <end position="660"/>
    </location>
</feature>
<protein>
    <recommendedName>
        <fullName evidence="4">Proteins of 100 residues with WXG</fullName>
    </recommendedName>
</protein>
<feature type="compositionally biased region" description="Gly residues" evidence="1">
    <location>
        <begin position="493"/>
        <end position="567"/>
    </location>
</feature>